<dbReference type="AlphaFoldDB" id="A0A2S7IMQ3"/>
<reference evidence="4" key="1">
    <citation type="submission" date="2018-02" db="EMBL/GenBank/DDBJ databases">
        <title>Genome sequencing of Solimonas sp. HR-BB.</title>
        <authorList>
            <person name="Lee Y."/>
            <person name="Jeon C.O."/>
        </authorList>
    </citation>
    <scope>NUCLEOTIDE SEQUENCE [LARGE SCALE GENOMIC DNA]</scope>
    <source>
        <strain evidence="4">HR-U</strain>
    </source>
</reference>
<dbReference type="InterPro" id="IPR002201">
    <property type="entry name" value="Glyco_trans_9"/>
</dbReference>
<dbReference type="Pfam" id="PF01075">
    <property type="entry name" value="Glyco_transf_9"/>
    <property type="match status" value="1"/>
</dbReference>
<dbReference type="Proteomes" id="UP000239590">
    <property type="component" value="Unassembled WGS sequence"/>
</dbReference>
<keyword evidence="1" id="KW-0328">Glycosyltransferase</keyword>
<dbReference type="PANTHER" id="PTHR30160">
    <property type="entry name" value="TETRAACYLDISACCHARIDE 4'-KINASE-RELATED"/>
    <property type="match status" value="1"/>
</dbReference>
<gene>
    <name evidence="3" type="ORF">C5O19_04950</name>
</gene>
<sequence>MPSSKNNLHNKHVLICRTDAVGDMVLAMPVCGLIKEYFPTCKISVLGRTYTRDIAQASQHIDGFVNFDDWQGKSVEEINTMLAAEKIDVAIHLKDLSTVAWQLKRAGIKKRIGTTNRVYHWFTCNTLVPLSRKNSGLHEAQLNVKLLQGLNIKRDLSWNEVSDYYGLSRFQPLNPTFEALLSPDKFNLIIHPKSHKNSKEWSLDNYSKLVHRIDQNRFKVFISGSQKEHEELLPWVQQHEGLITDISGQLPLNQFITFISKADGLIACSTGPVHIAAAAGIFTLGLYTDIKTKDAGRWGPVGKKAESLTAVNADMETITVDDILNKINAWQKP</sequence>
<evidence type="ECO:0000313" key="3">
    <source>
        <dbReference type="EMBL" id="PQA59007.1"/>
    </source>
</evidence>
<comment type="caution">
    <text evidence="3">The sequence shown here is derived from an EMBL/GenBank/DDBJ whole genome shotgun (WGS) entry which is preliminary data.</text>
</comment>
<dbReference type="PANTHER" id="PTHR30160:SF15">
    <property type="entry name" value="GLYCOSYLTRANSFERASE HI_0523-RELATED"/>
    <property type="match status" value="1"/>
</dbReference>
<dbReference type="GO" id="GO:0005829">
    <property type="term" value="C:cytosol"/>
    <property type="evidence" value="ECO:0007669"/>
    <property type="project" value="TreeGrafter"/>
</dbReference>
<protein>
    <submittedName>
        <fullName evidence="3">Glycosyl transferase family 9</fullName>
    </submittedName>
</protein>
<organism evidence="3 4">
    <name type="scientific">Siphonobacter curvatus</name>
    <dbReference type="NCBI Taxonomy" id="2094562"/>
    <lineage>
        <taxon>Bacteria</taxon>
        <taxon>Pseudomonadati</taxon>
        <taxon>Bacteroidota</taxon>
        <taxon>Cytophagia</taxon>
        <taxon>Cytophagales</taxon>
        <taxon>Cytophagaceae</taxon>
        <taxon>Siphonobacter</taxon>
    </lineage>
</organism>
<dbReference type="GO" id="GO:0009244">
    <property type="term" value="P:lipopolysaccharide core region biosynthetic process"/>
    <property type="evidence" value="ECO:0007669"/>
    <property type="project" value="TreeGrafter"/>
</dbReference>
<dbReference type="Gene3D" id="3.40.50.2000">
    <property type="entry name" value="Glycogen Phosphorylase B"/>
    <property type="match status" value="2"/>
</dbReference>
<dbReference type="GO" id="GO:0008713">
    <property type="term" value="F:ADP-heptose-lipopolysaccharide heptosyltransferase activity"/>
    <property type="evidence" value="ECO:0007669"/>
    <property type="project" value="TreeGrafter"/>
</dbReference>
<evidence type="ECO:0000313" key="4">
    <source>
        <dbReference type="Proteomes" id="UP000239590"/>
    </source>
</evidence>
<dbReference type="RefSeq" id="WP_104710173.1">
    <property type="nucleotide sequence ID" value="NZ_PTRA01000001.1"/>
</dbReference>
<evidence type="ECO:0000256" key="1">
    <source>
        <dbReference type="ARBA" id="ARBA00022676"/>
    </source>
</evidence>
<dbReference type="EMBL" id="PTRA01000001">
    <property type="protein sequence ID" value="PQA59007.1"/>
    <property type="molecule type" value="Genomic_DNA"/>
</dbReference>
<dbReference type="CDD" id="cd03789">
    <property type="entry name" value="GT9_LPS_heptosyltransferase"/>
    <property type="match status" value="1"/>
</dbReference>
<keyword evidence="4" id="KW-1185">Reference proteome</keyword>
<dbReference type="SUPFAM" id="SSF53756">
    <property type="entry name" value="UDP-Glycosyltransferase/glycogen phosphorylase"/>
    <property type="match status" value="1"/>
</dbReference>
<dbReference type="OrthoDB" id="9797795at2"/>
<name>A0A2S7IMQ3_9BACT</name>
<dbReference type="InterPro" id="IPR051199">
    <property type="entry name" value="LPS_LOS_Heptosyltrfase"/>
</dbReference>
<keyword evidence="2 3" id="KW-0808">Transferase</keyword>
<accession>A0A2S7IMQ3</accession>
<evidence type="ECO:0000256" key="2">
    <source>
        <dbReference type="ARBA" id="ARBA00022679"/>
    </source>
</evidence>
<proteinExistence type="predicted"/>